<reference evidence="16 17" key="1">
    <citation type="submission" date="2020-06" db="EMBL/GenBank/DDBJ databases">
        <authorList>
            <person name="Li R."/>
            <person name="Bekaert M."/>
        </authorList>
    </citation>
    <scope>NUCLEOTIDE SEQUENCE [LARGE SCALE GENOMIC DNA]</scope>
    <source>
        <strain evidence="17">wild</strain>
    </source>
</reference>
<feature type="transmembrane region" description="Helical" evidence="14">
    <location>
        <begin position="1692"/>
        <end position="1715"/>
    </location>
</feature>
<evidence type="ECO:0000256" key="2">
    <source>
        <dbReference type="ARBA" id="ARBA00012543"/>
    </source>
</evidence>
<feature type="transmembrane region" description="Helical" evidence="14">
    <location>
        <begin position="2447"/>
        <end position="2468"/>
    </location>
</feature>
<evidence type="ECO:0000256" key="14">
    <source>
        <dbReference type="SAM" id="Phobius"/>
    </source>
</evidence>
<feature type="compositionally biased region" description="Basic and acidic residues" evidence="13">
    <location>
        <begin position="2642"/>
        <end position="2664"/>
    </location>
</feature>
<feature type="transmembrane region" description="Helical" evidence="14">
    <location>
        <begin position="1663"/>
        <end position="1686"/>
    </location>
</feature>
<feature type="transmembrane region" description="Helical" evidence="14">
    <location>
        <begin position="243"/>
        <end position="266"/>
    </location>
</feature>
<dbReference type="InterPro" id="IPR029044">
    <property type="entry name" value="Nucleotide-diphossugar_trans"/>
</dbReference>
<feature type="transmembrane region" description="Helical" evidence="14">
    <location>
        <begin position="2475"/>
        <end position="2495"/>
    </location>
</feature>
<feature type="domain" description="Chitin synthase chs-1/2 N-terminal putative transporter" evidence="15">
    <location>
        <begin position="125"/>
        <end position="424"/>
    </location>
</feature>
<dbReference type="PANTHER" id="PTHR22914:SF42">
    <property type="entry name" value="CHITIN SYNTHASE"/>
    <property type="match status" value="1"/>
</dbReference>
<dbReference type="PANTHER" id="PTHR22914">
    <property type="entry name" value="CHITIN SYNTHASE"/>
    <property type="match status" value="1"/>
</dbReference>
<feature type="transmembrane region" description="Helical" evidence="14">
    <location>
        <begin position="1900"/>
        <end position="1921"/>
    </location>
</feature>
<comment type="subcellular location">
    <subcellularLocation>
        <location evidence="1">Cell membrane</location>
        <topology evidence="1">Multi-pass membrane protein</topology>
    </subcellularLocation>
</comment>
<keyword evidence="10" id="KW-0325">Glycoprotein</keyword>
<evidence type="ECO:0000256" key="8">
    <source>
        <dbReference type="ARBA" id="ARBA00023054"/>
    </source>
</evidence>
<keyword evidence="17" id="KW-1185">Reference proteome</keyword>
<evidence type="ECO:0000256" key="3">
    <source>
        <dbReference type="ARBA" id="ARBA00022475"/>
    </source>
</evidence>
<protein>
    <recommendedName>
        <fullName evidence="2">chitin synthase</fullName>
        <ecNumber evidence="2">2.4.1.16</ecNumber>
    </recommendedName>
</protein>
<keyword evidence="9 14" id="KW-0472">Membrane</keyword>
<dbReference type="InterPro" id="IPR004835">
    <property type="entry name" value="Chitin_synth"/>
</dbReference>
<feature type="domain" description="Chitin synthase chs-1/2 N-terminal putative transporter" evidence="15">
    <location>
        <begin position="1627"/>
        <end position="1845"/>
    </location>
</feature>
<feature type="transmembrane region" description="Helical" evidence="14">
    <location>
        <begin position="491"/>
        <end position="509"/>
    </location>
</feature>
<dbReference type="CDD" id="cd04190">
    <property type="entry name" value="Chitin_synth_C"/>
    <property type="match status" value="2"/>
</dbReference>
<comment type="similarity">
    <text evidence="11">Belongs to the chitin synthase family. Class IV subfamily.</text>
</comment>
<evidence type="ECO:0000256" key="6">
    <source>
        <dbReference type="ARBA" id="ARBA00022692"/>
    </source>
</evidence>
<dbReference type="GO" id="GO:0004100">
    <property type="term" value="F:chitin synthase activity"/>
    <property type="evidence" value="ECO:0007669"/>
    <property type="project" value="UniProtKB-EC"/>
</dbReference>
<feature type="transmembrane region" description="Helical" evidence="14">
    <location>
        <begin position="406"/>
        <end position="427"/>
    </location>
</feature>
<dbReference type="EC" id="2.4.1.16" evidence="2"/>
<proteinExistence type="inferred from homology"/>
<keyword evidence="7 14" id="KW-1133">Transmembrane helix</keyword>
<feature type="transmembrane region" description="Helical" evidence="14">
    <location>
        <begin position="1954"/>
        <end position="1973"/>
    </location>
</feature>
<feature type="transmembrane region" description="Helical" evidence="14">
    <location>
        <begin position="955"/>
        <end position="977"/>
    </location>
</feature>
<feature type="compositionally biased region" description="Basic and acidic residues" evidence="13">
    <location>
        <begin position="1446"/>
        <end position="1461"/>
    </location>
</feature>
<evidence type="ECO:0000313" key="17">
    <source>
        <dbReference type="Proteomes" id="UP000507470"/>
    </source>
</evidence>
<dbReference type="Pfam" id="PF03142">
    <property type="entry name" value="Chitin_synth_2"/>
    <property type="match status" value="2"/>
</dbReference>
<feature type="transmembrane region" description="Helical" evidence="14">
    <location>
        <begin position="1736"/>
        <end position="1760"/>
    </location>
</feature>
<dbReference type="OrthoDB" id="6155625at2759"/>
<sequence>MADKSEYKTQTSRISNVDVLEKTLKKDSKGNDEEAGDKPKFKIKLKSSAYPLDEKILKIIFSIFLLILVFGSCFIARITLHILIWHITPPIETPGSVINTLGGLLVSNCSICDTSTSNTTTCLPHSTAVDKTWIWALFLVIISPYLLTFFSTLFRLCFKSNAPLNCGVLLAVLLIETIHSIGISILAFLVLPAFDPASASVVYLAVAVIPPMIDIMDKTVNEREEEGTEKKSKTPPRSETSKLSFSFPIFGFLLQIAGIVLIALYIKIGWLMGMFFMSTIFTSIKYWENFVAIGGDSSMFLRKIKWELHKGRTKVACLVSFWKIIVTFIVVMVIFSTQGNDSTSALKSLFNSGISTLTTVFGDHTFGNNPICRNRAPFIVAVISICCEYLCYKASKTVCVINCQRIGFSIPLTIVPIVTTFTLIAMMHQPEILKFSSCDLLFSTWCIKGIDQLVENCTELFAAFFVLILSILLITRHIWKVSGFKHGETARIFVSNFYCGLFIDLSLLLNRRRNDKEYSFIFSKDNDTKTETAVGGKGQNERRMLYACCATMWHETANEMTQLLKSIFRLDINQFRNSLMAELSPDEDESEETYDLEAQVFFDDAFDPLEEGEKYPKANSYVKTFIQCINIAGSFVHGTDIELDDGMMYRTPYGARIEWILPGGNKMVAHLKDKTKIRHKKRWSQVMYMYYILQWCIQEKHGELGKQAALDNTFLLALDGDVDFEPEAVLSLMRRMNKSKIVGAACGRIHPIGSGPMVWYQKFEYAISHWLQKATEHVIGCVLCSPGCFSLFRGSALMHPEVLQKYTTIANEAQHYVQYDQGEDRWLCTLLLKQGWKVEYCAESDAYTFAPEGFYEFYNQRRRWTPSTMANILDIILDWKKVTKINENISFLYIVYQMFLFVSTLLTPGTIFMIILGAIIVGFGAIPPYLSLILNLFPVGLFLLMTLYASSQRQLQLAAVLSSIYVIVMMIVLIGVVKDAIDEGLCSMTTIFIIFVAGVFVVSALVHPKEFFCIIPGLLYFVAIPSMSMLMFLYSIGNLHIVSWGTRETKQASDNTKPDKKFKPEKEEKGYFCSLGKFFSCMFCPTNDYNKDDFLYSNMMNEVRDVREIMNTDKEEPKEKEVINKDVTKVDQAVQVRQSDIDKERQPEKEKPKIEDVWEVRADQSVQMISKEERKFWKKYIKKYLKPIHEDSKKKEEVELELIDLRNRACLFVYLLNAILVTVMFGLTQVNAFRDSLAIEIDCSGGTIQLVPIAILFTAVFGMLLLLQFVCMLYHRFSTLVHICATTEIWESDVTHTGETNSRLADFLIQPAVVPIAPLSTTYTDKDRKFMNVNRSLEQVRGGRKFKNLQDVVKANWEKAPLKDLTGSLYAKNKQVAQKVMDKWNNFSKHKTVGTGSRFRNIVKDAVRLKKENFTSGNDTKEKPGSKGNKVVPFSRTRSYSSSSEGEEHKSKSDNTNEKFGSDSNLTRNISQESCFPKKELQGRFSVKVFKMSDRRRFSQQTSRISNSDHHTLKTNIDNKSAEGADLQWNESKFPPPEKILKIAFAISLFIIVLGSGFIARITFHILMWHISPPIMSNDSNINRLGGLLESNCSACNGSDCWLESNCSAGNGSDCWQSDSYSAVDEIWIWAVFLVIVAPYFLTFLSTFFRICFKTNKRLEWKVLLAAMSIETIHSIGVSILAFLVLPSFDPASASVIYMAVALLPAIINVVDIVVDKRLHQNTKVSKCSPFDNAPMLSLSFPVLGIVFQIIGIILIGLYIDRGWLSGIFVVAALFTSVKYWENFITIGDEDSVLLRRLKRELHVGRTKVTCLANIWKITITFLAVITIFTSKSDDPMAVFKSLFNNGNATIFSIFGEKTLGDNPICQYNVPLLTAVITIICDYLCYKATKTVCAIYCQRFGFGIPMVILPVATTFTLVGLMHSPDILKFESCDVLFSDWCVKGNGNLIENCTELFVAFFLLYFSILLITRHVWKVNGYKHGETARIFVQPFYCGMLIDISLLLNRRRYDKEYDIVHKKKFENRKRKMLYACCATMWHETANEMTQLLKSIFRLDMKQFTTEMIAESAKDDDQVEPFDFEGNVFFDDAFDPPKEGQPGPDVNDYVKTFIQVINKREGNVFFDDAFDPPKEGQPGPDVNDYVKTFIQVINEAGSAVHGKRITIPDGQMYRTPYGARIYWDLPGGNKLVVHLKDKNKIRRKKRWSQVMYMFDILKWTLVNQYGKAGLQEAAENTYLLALDGDVDFEPEAVLSLMKRMNKSPLVGAVCGRIHPIGSGPMVWYQKFEYAISHWLQKAAEHVLVCVLCSPGCFSLFRGSAILHPDVLDTYTTDSTEAEHFIQYDQGEDRWLCTLLLKQGWKIEYCAESDAYTYAPEGFYEFYNQRRRWVPSTMINVLDVIMDWKQITNNNENISFLYIVYHSILFASVLLTPGTIFMLVFGAIILGFESIPPWLSLVLNLIPVGIFLIMTLYASQQRQIQYAAVLSVVYVIVMVIVLIGVLRTTIVEGFCSTATFFTIAVGGIFIISAIIHPKEILCIIPGLLYFLAIPSMSMLMFLYSIGNLHVVSWGTREATPDTKVKKSTQKHKPENEEKGYFCSLGEFFGCIFCPSNTYTKEDFLYTNMMNKVDRIVKGEKGDEENDGTINADGKGHAKNTDEKSGPVENVDRSGIQDKNSWDDRIFKTENDEEYNLIADRHVKAIPKNEIKFWKKLSGNI</sequence>
<feature type="transmembrane region" description="Helical" evidence="14">
    <location>
        <begin position="2417"/>
        <end position="2441"/>
    </location>
</feature>
<evidence type="ECO:0000256" key="5">
    <source>
        <dbReference type="ARBA" id="ARBA00022679"/>
    </source>
</evidence>
<name>A0A6J8DFL3_MYTCO</name>
<dbReference type="GO" id="GO:0005886">
    <property type="term" value="C:plasma membrane"/>
    <property type="evidence" value="ECO:0007669"/>
    <property type="project" value="UniProtKB-SubCell"/>
</dbReference>
<feature type="transmembrane region" description="Helical" evidence="14">
    <location>
        <begin position="2507"/>
        <end position="2524"/>
    </location>
</feature>
<keyword evidence="6 14" id="KW-0812">Transmembrane</keyword>
<dbReference type="Pfam" id="PF23000">
    <property type="entry name" value="ChitinSynthase_IV_N"/>
    <property type="match status" value="2"/>
</dbReference>
<feature type="transmembrane region" description="Helical" evidence="14">
    <location>
        <begin position="133"/>
        <end position="156"/>
    </location>
</feature>
<evidence type="ECO:0000256" key="12">
    <source>
        <dbReference type="ARBA" id="ARBA00048014"/>
    </source>
</evidence>
<organism evidence="16 17">
    <name type="scientific">Mytilus coruscus</name>
    <name type="common">Sea mussel</name>
    <dbReference type="NCBI Taxonomy" id="42192"/>
    <lineage>
        <taxon>Eukaryota</taxon>
        <taxon>Metazoa</taxon>
        <taxon>Spiralia</taxon>
        <taxon>Lophotrochozoa</taxon>
        <taxon>Mollusca</taxon>
        <taxon>Bivalvia</taxon>
        <taxon>Autobranchia</taxon>
        <taxon>Pteriomorphia</taxon>
        <taxon>Mytilida</taxon>
        <taxon>Mytiloidea</taxon>
        <taxon>Mytilidae</taxon>
        <taxon>Mytilinae</taxon>
        <taxon>Mytilus</taxon>
    </lineage>
</organism>
<evidence type="ECO:0000313" key="16">
    <source>
        <dbReference type="EMBL" id="CAC5405890.1"/>
    </source>
</evidence>
<feature type="transmembrane region" description="Helical" evidence="14">
    <location>
        <begin position="1809"/>
        <end position="1829"/>
    </location>
</feature>
<dbReference type="SUPFAM" id="SSF53448">
    <property type="entry name" value="Nucleotide-diphospho-sugar transferases"/>
    <property type="match status" value="2"/>
</dbReference>
<comment type="catalytic activity">
    <reaction evidence="12">
        <text>[(1-&gt;4)-N-acetyl-beta-D-glucosaminyl](n) + UDP-N-acetyl-alpha-D-glucosamine = [(1-&gt;4)-N-acetyl-beta-D-glucosaminyl](n+1) + UDP + H(+)</text>
        <dbReference type="Rhea" id="RHEA:16637"/>
        <dbReference type="Rhea" id="RHEA-COMP:9593"/>
        <dbReference type="Rhea" id="RHEA-COMP:9595"/>
        <dbReference type="ChEBI" id="CHEBI:15378"/>
        <dbReference type="ChEBI" id="CHEBI:17029"/>
        <dbReference type="ChEBI" id="CHEBI:57705"/>
        <dbReference type="ChEBI" id="CHEBI:58223"/>
        <dbReference type="EC" id="2.4.1.16"/>
    </reaction>
</comment>
<feature type="compositionally biased region" description="Low complexity" evidence="13">
    <location>
        <begin position="1435"/>
        <end position="1444"/>
    </location>
</feature>
<feature type="transmembrane region" description="Helical" evidence="14">
    <location>
        <begin position="1211"/>
        <end position="1230"/>
    </location>
</feature>
<evidence type="ECO:0000256" key="13">
    <source>
        <dbReference type="SAM" id="MobiDB-lite"/>
    </source>
</evidence>
<dbReference type="Gene3D" id="3.90.550.10">
    <property type="entry name" value="Spore Coat Polysaccharide Biosynthesis Protein SpsA, Chain A"/>
    <property type="match status" value="1"/>
</dbReference>
<keyword evidence="3" id="KW-1003">Cell membrane</keyword>
<evidence type="ECO:0000256" key="4">
    <source>
        <dbReference type="ARBA" id="ARBA00022676"/>
    </source>
</evidence>
<keyword evidence="8" id="KW-0175">Coiled coil</keyword>
<evidence type="ECO:0000259" key="15">
    <source>
        <dbReference type="Pfam" id="PF23000"/>
    </source>
</evidence>
<feature type="region of interest" description="Disordered" evidence="13">
    <location>
        <begin position="2628"/>
        <end position="2664"/>
    </location>
</feature>
<feature type="transmembrane region" description="Helical" evidence="14">
    <location>
        <begin position="929"/>
        <end position="949"/>
    </location>
</feature>
<evidence type="ECO:0000256" key="1">
    <source>
        <dbReference type="ARBA" id="ARBA00004651"/>
    </source>
</evidence>
<keyword evidence="4 16" id="KW-0328">Glycosyltransferase</keyword>
<feature type="transmembrane region" description="Helical" evidence="14">
    <location>
        <begin position="1868"/>
        <end position="1888"/>
    </location>
</feature>
<dbReference type="InterPro" id="IPR055120">
    <property type="entry name" value="Chs-1/2_IV_N"/>
</dbReference>
<gene>
    <name evidence="16" type="ORF">MCOR_39532</name>
</gene>
<dbReference type="GO" id="GO:0006031">
    <property type="term" value="P:chitin biosynthetic process"/>
    <property type="evidence" value="ECO:0007669"/>
    <property type="project" value="TreeGrafter"/>
</dbReference>
<feature type="region of interest" description="Disordered" evidence="13">
    <location>
        <begin position="1413"/>
        <end position="1465"/>
    </location>
</feature>
<feature type="transmembrane region" description="Helical" evidence="14">
    <location>
        <begin position="56"/>
        <end position="84"/>
    </location>
</feature>
<evidence type="ECO:0000256" key="10">
    <source>
        <dbReference type="ARBA" id="ARBA00023180"/>
    </source>
</evidence>
<feature type="transmembrane region" description="Helical" evidence="14">
    <location>
        <begin position="168"/>
        <end position="191"/>
    </location>
</feature>
<evidence type="ECO:0000256" key="9">
    <source>
        <dbReference type="ARBA" id="ARBA00023136"/>
    </source>
</evidence>
<dbReference type="Proteomes" id="UP000507470">
    <property type="component" value="Unassembled WGS sequence"/>
</dbReference>
<feature type="transmembrane region" description="Helical" evidence="14">
    <location>
        <begin position="2536"/>
        <end position="2555"/>
    </location>
</feature>
<feature type="transmembrane region" description="Helical" evidence="14">
    <location>
        <begin position="376"/>
        <end position="394"/>
    </location>
</feature>
<accession>A0A6J8DFL3</accession>
<feature type="transmembrane region" description="Helical" evidence="14">
    <location>
        <begin position="1018"/>
        <end position="1037"/>
    </location>
</feature>
<feature type="transmembrane region" description="Helical" evidence="14">
    <location>
        <begin position="984"/>
        <end position="1006"/>
    </location>
</feature>
<keyword evidence="5 16" id="KW-0808">Transferase</keyword>
<feature type="transmembrane region" description="Helical" evidence="14">
    <location>
        <begin position="1250"/>
        <end position="1274"/>
    </location>
</feature>
<dbReference type="FunFam" id="3.90.550.10:FF:000139">
    <property type="entry name" value="Chitin synthase 8"/>
    <property type="match status" value="2"/>
</dbReference>
<feature type="transmembrane region" description="Helical" evidence="14">
    <location>
        <begin position="891"/>
        <end position="922"/>
    </location>
</feature>
<feature type="transmembrane region" description="Helical" evidence="14">
    <location>
        <begin position="315"/>
        <end position="335"/>
    </location>
</feature>
<evidence type="ECO:0000256" key="7">
    <source>
        <dbReference type="ARBA" id="ARBA00022989"/>
    </source>
</evidence>
<feature type="transmembrane region" description="Helical" evidence="14">
    <location>
        <begin position="1543"/>
        <end position="1571"/>
    </location>
</feature>
<dbReference type="EMBL" id="CACVKT020007143">
    <property type="protein sequence ID" value="CAC5405890.1"/>
    <property type="molecule type" value="Genomic_DNA"/>
</dbReference>
<feature type="transmembrane region" description="Helical" evidence="14">
    <location>
        <begin position="1766"/>
        <end position="1788"/>
    </location>
</feature>
<feature type="transmembrane region" description="Helical" evidence="14">
    <location>
        <begin position="460"/>
        <end position="479"/>
    </location>
</feature>
<feature type="compositionally biased region" description="Basic and acidic residues" evidence="13">
    <location>
        <begin position="1413"/>
        <end position="1425"/>
    </location>
</feature>
<evidence type="ECO:0000256" key="11">
    <source>
        <dbReference type="ARBA" id="ARBA00046329"/>
    </source>
</evidence>
<feature type="transmembrane region" description="Helical" evidence="14">
    <location>
        <begin position="1627"/>
        <end position="1651"/>
    </location>
</feature>